<comment type="caution">
    <text evidence="1">The sequence shown here is derived from an EMBL/GenBank/DDBJ whole genome shotgun (WGS) entry which is preliminary data.</text>
</comment>
<dbReference type="AlphaFoldDB" id="A0AA38HT32"/>
<accession>A0AA38HT32</accession>
<sequence>MQSPLIEMAKEKNYSRVFSLLREIKGETALKWRSRCPRLNAGELNCPRGTTTLFPHIRTIARKCFEPMGGSFLPVVTEGGGPNRPRAEFVGTNYNEIYVLTKFLL</sequence>
<organism evidence="1 2">
    <name type="scientific">Zophobas morio</name>
    <dbReference type="NCBI Taxonomy" id="2755281"/>
    <lineage>
        <taxon>Eukaryota</taxon>
        <taxon>Metazoa</taxon>
        <taxon>Ecdysozoa</taxon>
        <taxon>Arthropoda</taxon>
        <taxon>Hexapoda</taxon>
        <taxon>Insecta</taxon>
        <taxon>Pterygota</taxon>
        <taxon>Neoptera</taxon>
        <taxon>Endopterygota</taxon>
        <taxon>Coleoptera</taxon>
        <taxon>Polyphaga</taxon>
        <taxon>Cucujiformia</taxon>
        <taxon>Tenebrionidae</taxon>
        <taxon>Zophobas</taxon>
    </lineage>
</organism>
<dbReference type="EMBL" id="JALNTZ010000008">
    <property type="protein sequence ID" value="KAJ3642212.1"/>
    <property type="molecule type" value="Genomic_DNA"/>
</dbReference>
<reference evidence="1" key="1">
    <citation type="journal article" date="2023" name="G3 (Bethesda)">
        <title>Whole genome assemblies of Zophobas morio and Tenebrio molitor.</title>
        <authorList>
            <person name="Kaur S."/>
            <person name="Stinson S.A."/>
            <person name="diCenzo G.C."/>
        </authorList>
    </citation>
    <scope>NUCLEOTIDE SEQUENCE</scope>
    <source>
        <strain evidence="1">QUZm001</strain>
    </source>
</reference>
<evidence type="ECO:0000313" key="1">
    <source>
        <dbReference type="EMBL" id="KAJ3642212.1"/>
    </source>
</evidence>
<gene>
    <name evidence="1" type="ORF">Zmor_025015</name>
</gene>
<name>A0AA38HT32_9CUCU</name>
<evidence type="ECO:0000313" key="2">
    <source>
        <dbReference type="Proteomes" id="UP001168821"/>
    </source>
</evidence>
<keyword evidence="2" id="KW-1185">Reference proteome</keyword>
<proteinExistence type="predicted"/>
<dbReference type="Proteomes" id="UP001168821">
    <property type="component" value="Unassembled WGS sequence"/>
</dbReference>
<protein>
    <submittedName>
        <fullName evidence="1">Uncharacterized protein</fullName>
    </submittedName>
</protein>